<feature type="region of interest" description="Disordered" evidence="1">
    <location>
        <begin position="100"/>
        <end position="136"/>
    </location>
</feature>
<evidence type="ECO:0000313" key="3">
    <source>
        <dbReference type="RefSeq" id="XP_007466436.1"/>
    </source>
</evidence>
<dbReference type="AlphaFoldDB" id="A0A340XYI6"/>
<feature type="compositionally biased region" description="Low complexity" evidence="1">
    <location>
        <begin position="404"/>
        <end position="423"/>
    </location>
</feature>
<feature type="compositionally biased region" description="Basic residues" evidence="1">
    <location>
        <begin position="278"/>
        <end position="289"/>
    </location>
</feature>
<dbReference type="InParanoid" id="A0A340XYI6"/>
<organism evidence="2 3">
    <name type="scientific">Lipotes vexillifer</name>
    <name type="common">Yangtze river dolphin</name>
    <dbReference type="NCBI Taxonomy" id="118797"/>
    <lineage>
        <taxon>Eukaryota</taxon>
        <taxon>Metazoa</taxon>
        <taxon>Chordata</taxon>
        <taxon>Craniata</taxon>
        <taxon>Vertebrata</taxon>
        <taxon>Euteleostomi</taxon>
        <taxon>Mammalia</taxon>
        <taxon>Eutheria</taxon>
        <taxon>Laurasiatheria</taxon>
        <taxon>Artiodactyla</taxon>
        <taxon>Whippomorpha</taxon>
        <taxon>Cetacea</taxon>
        <taxon>Odontoceti</taxon>
        <taxon>Lipotidae</taxon>
        <taxon>Lipotes</taxon>
    </lineage>
</organism>
<dbReference type="RefSeq" id="XP_007466436.1">
    <property type="nucleotide sequence ID" value="XM_007466374.1"/>
</dbReference>
<sequence>MGSLWKVQRQQRHKDHEAQAGREPLVHGLAYGSHQPNSTEEIQALSPACQQKFSGKSTPAPSSRDTAATTGVAVFVLLLSCGQGAEFRPINMTTEVTKGELKERGPDRLPAQLPEEGEEPWAVLPGGRHSESPPTARPARLLQLGQAGEAGGQERRGPTEHWLPAVSSPRGLGAPGIARLPRPPAQRGTGQVAVTVSLLHVTSSARRSYGSRVGLFRKDVRAPLHPPGAPSPPRGAAPVSAARERGCRLASPTRRLRSSGRPGRPSSLCPGVPGGVHSSRRQGRRQVVRKKQDDAGLDESYQVGGPEGYHELSDISSLSLDPEDKILNNGKCNLAGPSPSSDEPQPVTPSGPVRGSPLPPVVPGSPGPPGPKHTARPFWNLPWSLGWTTAGFRMPSKGLAPPCGAQGSGAAALGAQAGPQPLLSEPLDPARPGPARAPVGSDSTTHDSA</sequence>
<name>A0A340XYI6_LIPVE</name>
<dbReference type="GeneID" id="103076761"/>
<dbReference type="Pfam" id="PF15307">
    <property type="entry name" value="SPACA7"/>
    <property type="match status" value="1"/>
</dbReference>
<reference evidence="3" key="1">
    <citation type="submission" date="2025-08" db="UniProtKB">
        <authorList>
            <consortium name="RefSeq"/>
        </authorList>
    </citation>
    <scope>IDENTIFICATION</scope>
</reference>
<feature type="compositionally biased region" description="Low complexity" evidence="1">
    <location>
        <begin position="259"/>
        <end position="268"/>
    </location>
</feature>
<dbReference type="InterPro" id="IPR029301">
    <property type="entry name" value="SPACA7"/>
</dbReference>
<feature type="compositionally biased region" description="Pro residues" evidence="1">
    <location>
        <begin position="357"/>
        <end position="371"/>
    </location>
</feature>
<proteinExistence type="predicted"/>
<accession>A0A340XYI6</accession>
<dbReference type="GO" id="GO:0001669">
    <property type="term" value="C:acrosomal vesicle"/>
    <property type="evidence" value="ECO:0007669"/>
    <property type="project" value="InterPro"/>
</dbReference>
<protein>
    <submittedName>
        <fullName evidence="3">Collagen alpha-1(X) chain-like</fullName>
    </submittedName>
</protein>
<feature type="compositionally biased region" description="Pro residues" evidence="1">
    <location>
        <begin position="224"/>
        <end position="235"/>
    </location>
</feature>
<feature type="region of interest" description="Disordered" evidence="1">
    <location>
        <begin position="395"/>
        <end position="449"/>
    </location>
</feature>
<feature type="region of interest" description="Disordered" evidence="1">
    <location>
        <begin position="1"/>
        <end position="43"/>
    </location>
</feature>
<dbReference type="Proteomes" id="UP000265300">
    <property type="component" value="Unplaced"/>
</dbReference>
<gene>
    <name evidence="3" type="primary">LOC103076761</name>
</gene>
<evidence type="ECO:0000256" key="1">
    <source>
        <dbReference type="SAM" id="MobiDB-lite"/>
    </source>
</evidence>
<keyword evidence="2" id="KW-1185">Reference proteome</keyword>
<dbReference type="KEGG" id="lve:103076761"/>
<feature type="region of interest" description="Disordered" evidence="1">
    <location>
        <begin position="221"/>
        <end position="379"/>
    </location>
</feature>
<evidence type="ECO:0000313" key="2">
    <source>
        <dbReference type="Proteomes" id="UP000265300"/>
    </source>
</evidence>